<organism evidence="3 4">
    <name type="scientific">Gymnopilus dilepis</name>
    <dbReference type="NCBI Taxonomy" id="231916"/>
    <lineage>
        <taxon>Eukaryota</taxon>
        <taxon>Fungi</taxon>
        <taxon>Dikarya</taxon>
        <taxon>Basidiomycota</taxon>
        <taxon>Agaricomycotina</taxon>
        <taxon>Agaricomycetes</taxon>
        <taxon>Agaricomycetidae</taxon>
        <taxon>Agaricales</taxon>
        <taxon>Agaricineae</taxon>
        <taxon>Hymenogastraceae</taxon>
        <taxon>Gymnopilus</taxon>
    </lineage>
</organism>
<keyword evidence="1" id="KW-0812">Transmembrane</keyword>
<dbReference type="GO" id="GO:0016020">
    <property type="term" value="C:membrane"/>
    <property type="evidence" value="ECO:0007669"/>
    <property type="project" value="InterPro"/>
</dbReference>
<dbReference type="OrthoDB" id="422086at2759"/>
<keyword evidence="4" id="KW-1185">Reference proteome</keyword>
<dbReference type="Gene3D" id="1.20.120.1630">
    <property type="match status" value="1"/>
</dbReference>
<dbReference type="InterPro" id="IPR001171">
    <property type="entry name" value="ERG24_DHCR-like"/>
</dbReference>
<evidence type="ECO:0000313" key="4">
    <source>
        <dbReference type="Proteomes" id="UP000284706"/>
    </source>
</evidence>
<dbReference type="InterPro" id="IPR052527">
    <property type="entry name" value="Metal_cation-efflux_comp"/>
</dbReference>
<dbReference type="GO" id="GO:0016628">
    <property type="term" value="F:oxidoreductase activity, acting on the CH-CH group of donors, NAD or NADP as acceptor"/>
    <property type="evidence" value="ECO:0007669"/>
    <property type="project" value="InterPro"/>
</dbReference>
<dbReference type="AlphaFoldDB" id="A0A409XXU3"/>
<dbReference type="InParanoid" id="A0A409XXU3"/>
<evidence type="ECO:0000256" key="1">
    <source>
        <dbReference type="SAM" id="Phobius"/>
    </source>
</evidence>
<keyword evidence="2" id="KW-0732">Signal</keyword>
<feature type="transmembrane region" description="Helical" evidence="1">
    <location>
        <begin position="94"/>
        <end position="115"/>
    </location>
</feature>
<dbReference type="STRING" id="231916.A0A409XXU3"/>
<proteinExistence type="predicted"/>
<reference evidence="3 4" key="1">
    <citation type="journal article" date="2018" name="Evol. Lett.">
        <title>Horizontal gene cluster transfer increased hallucinogenic mushroom diversity.</title>
        <authorList>
            <person name="Reynolds H.T."/>
            <person name="Vijayakumar V."/>
            <person name="Gluck-Thaler E."/>
            <person name="Korotkin H.B."/>
            <person name="Matheny P.B."/>
            <person name="Slot J.C."/>
        </authorList>
    </citation>
    <scope>NUCLEOTIDE SEQUENCE [LARGE SCALE GENOMIC DNA]</scope>
    <source>
        <strain evidence="3 4">SRW20</strain>
    </source>
</reference>
<evidence type="ECO:0000313" key="3">
    <source>
        <dbReference type="EMBL" id="PPQ95545.1"/>
    </source>
</evidence>
<name>A0A409XXU3_9AGAR</name>
<keyword evidence="1" id="KW-1133">Transmembrane helix</keyword>
<dbReference type="EMBL" id="NHYE01001423">
    <property type="protein sequence ID" value="PPQ95545.1"/>
    <property type="molecule type" value="Genomic_DNA"/>
</dbReference>
<feature type="signal peptide" evidence="2">
    <location>
        <begin position="1"/>
        <end position="18"/>
    </location>
</feature>
<dbReference type="PANTHER" id="PTHR43847:SF1">
    <property type="entry name" value="BLL3993 PROTEIN"/>
    <property type="match status" value="1"/>
</dbReference>
<protein>
    <recommendedName>
        <fullName evidence="5">Protein-S-isoprenylcysteine O-methyltransferase</fullName>
    </recommendedName>
</protein>
<evidence type="ECO:0000256" key="2">
    <source>
        <dbReference type="SAM" id="SignalP"/>
    </source>
</evidence>
<evidence type="ECO:0008006" key="5">
    <source>
        <dbReference type="Google" id="ProtNLM"/>
    </source>
</evidence>
<sequence length="237" mass="26564">MSLLKVPVVIILTLGLKAMLTPPHPPPAKDEMVETTKIDIFSVRRARFAIAHTIQALVAAAEVAAILALIQPSSSLLQRILPFCTFKGGRPDRFCLTALSTLGAILWAGGAVLRLRTYRDLGRFFRYEISIQKDHQLITNGLYAYVRHPAYTGMLLTNVGWVLWNGAEGSWVRESGFLDSPYRRILLVLYALFVIFPTSAVTLSRMSNEDKALRKKFGKDWDQWAARVPYSVIPGIY</sequence>
<feature type="transmembrane region" description="Helical" evidence="1">
    <location>
        <begin position="49"/>
        <end position="70"/>
    </location>
</feature>
<comment type="caution">
    <text evidence="3">The sequence shown here is derived from an EMBL/GenBank/DDBJ whole genome shotgun (WGS) entry which is preliminary data.</text>
</comment>
<dbReference type="GO" id="GO:0016126">
    <property type="term" value="P:sterol biosynthetic process"/>
    <property type="evidence" value="ECO:0007669"/>
    <property type="project" value="InterPro"/>
</dbReference>
<accession>A0A409XXU3</accession>
<dbReference type="PANTHER" id="PTHR43847">
    <property type="entry name" value="BLL3993 PROTEIN"/>
    <property type="match status" value="1"/>
</dbReference>
<feature type="transmembrane region" description="Helical" evidence="1">
    <location>
        <begin position="185"/>
        <end position="206"/>
    </location>
</feature>
<keyword evidence="1" id="KW-0472">Membrane</keyword>
<gene>
    <name evidence="3" type="ORF">CVT26_008570</name>
</gene>
<feature type="chain" id="PRO_5018995490" description="Protein-S-isoprenylcysteine O-methyltransferase" evidence="2">
    <location>
        <begin position="19"/>
        <end position="237"/>
    </location>
</feature>
<dbReference type="Proteomes" id="UP000284706">
    <property type="component" value="Unassembled WGS sequence"/>
</dbReference>
<dbReference type="Pfam" id="PF01222">
    <property type="entry name" value="ERG4_ERG24"/>
    <property type="match status" value="1"/>
</dbReference>